<protein>
    <submittedName>
        <fullName evidence="2">Uncharacterized protein</fullName>
    </submittedName>
</protein>
<keyword evidence="1" id="KW-1133">Transmembrane helix</keyword>
<keyword evidence="1" id="KW-0472">Membrane</keyword>
<dbReference type="Proteomes" id="UP000256686">
    <property type="component" value="Unassembled WGS sequence"/>
</dbReference>
<keyword evidence="3" id="KW-1185">Reference proteome</keyword>
<evidence type="ECO:0000256" key="1">
    <source>
        <dbReference type="SAM" id="Phobius"/>
    </source>
</evidence>
<accession>A0A3D9C4P0</accession>
<gene>
    <name evidence="2" type="ORF">DRF65_19915</name>
</gene>
<feature type="transmembrane region" description="Helical" evidence="1">
    <location>
        <begin position="71"/>
        <end position="93"/>
    </location>
</feature>
<dbReference type="EMBL" id="QNVT01000022">
    <property type="protein sequence ID" value="REC60709.1"/>
    <property type="molecule type" value="Genomic_DNA"/>
</dbReference>
<evidence type="ECO:0000313" key="2">
    <source>
        <dbReference type="EMBL" id="REC60709.1"/>
    </source>
</evidence>
<comment type="caution">
    <text evidence="2">The sequence shown here is derived from an EMBL/GenBank/DDBJ whole genome shotgun (WGS) entry which is preliminary data.</text>
</comment>
<feature type="transmembrane region" description="Helical" evidence="1">
    <location>
        <begin position="7"/>
        <end position="30"/>
    </location>
</feature>
<dbReference type="AlphaFoldDB" id="A0A3D9C4P0"/>
<name>A0A3D9C4P0_9FLAO</name>
<keyword evidence="1" id="KW-0812">Transmembrane</keyword>
<sequence length="99" mass="11461">MKTKAQILAEWVIGITVAYPVLILITYFLFDNIKESVTSILVGFCLYSAMPLLIINWVLSIWSLKLKKKMVGFWALFFTIISTFLFVFGFYLMNTVKMC</sequence>
<organism evidence="2 3">
    <name type="scientific">Chryseobacterium pennae</name>
    <dbReference type="NCBI Taxonomy" id="2258962"/>
    <lineage>
        <taxon>Bacteria</taxon>
        <taxon>Pseudomonadati</taxon>
        <taxon>Bacteroidota</taxon>
        <taxon>Flavobacteriia</taxon>
        <taxon>Flavobacteriales</taxon>
        <taxon>Weeksellaceae</taxon>
        <taxon>Chryseobacterium group</taxon>
        <taxon>Chryseobacterium</taxon>
    </lineage>
</organism>
<reference evidence="3" key="1">
    <citation type="submission" date="2018-06" db="EMBL/GenBank/DDBJ databases">
        <authorList>
            <person name="Lum Nde A."/>
            <person name="Hugo C."/>
        </authorList>
    </citation>
    <scope>NUCLEOTIDE SEQUENCE [LARGE SCALE GENOMIC DNA]</scope>
    <source>
        <strain evidence="3">1_F178</strain>
    </source>
</reference>
<evidence type="ECO:0000313" key="3">
    <source>
        <dbReference type="Proteomes" id="UP000256686"/>
    </source>
</evidence>
<feature type="transmembrane region" description="Helical" evidence="1">
    <location>
        <begin position="36"/>
        <end position="59"/>
    </location>
</feature>
<proteinExistence type="predicted"/>